<accession>A0A4Z2I4I1</accession>
<organism evidence="2 3">
    <name type="scientific">Liparis tanakae</name>
    <name type="common">Tanaka's snailfish</name>
    <dbReference type="NCBI Taxonomy" id="230148"/>
    <lineage>
        <taxon>Eukaryota</taxon>
        <taxon>Metazoa</taxon>
        <taxon>Chordata</taxon>
        <taxon>Craniata</taxon>
        <taxon>Vertebrata</taxon>
        <taxon>Euteleostomi</taxon>
        <taxon>Actinopterygii</taxon>
        <taxon>Neopterygii</taxon>
        <taxon>Teleostei</taxon>
        <taxon>Neoteleostei</taxon>
        <taxon>Acanthomorphata</taxon>
        <taxon>Eupercaria</taxon>
        <taxon>Perciformes</taxon>
        <taxon>Cottioidei</taxon>
        <taxon>Cottales</taxon>
        <taxon>Liparidae</taxon>
        <taxon>Liparis</taxon>
    </lineage>
</organism>
<comment type="caution">
    <text evidence="2">The sequence shown here is derived from an EMBL/GenBank/DDBJ whole genome shotgun (WGS) entry which is preliminary data.</text>
</comment>
<dbReference type="EMBL" id="SRLO01000130">
    <property type="protein sequence ID" value="TNN72976.1"/>
    <property type="molecule type" value="Genomic_DNA"/>
</dbReference>
<evidence type="ECO:0000313" key="2">
    <source>
        <dbReference type="EMBL" id="TNN72976.1"/>
    </source>
</evidence>
<feature type="region of interest" description="Disordered" evidence="1">
    <location>
        <begin position="66"/>
        <end position="97"/>
    </location>
</feature>
<dbReference type="AlphaFoldDB" id="A0A4Z2I4I1"/>
<evidence type="ECO:0000313" key="3">
    <source>
        <dbReference type="Proteomes" id="UP000314294"/>
    </source>
</evidence>
<gene>
    <name evidence="2" type="ORF">EYF80_016766</name>
</gene>
<protein>
    <submittedName>
        <fullName evidence="2">Uncharacterized protein</fullName>
    </submittedName>
</protein>
<sequence>MRVIIISHAALFKRLLRLRNPTNESHSSCLTEVLLFASAVHSQLAELASLLVAKICYPLHKPIGGRPRVSPEHTEEDEEYRWRCDHGDSTGELQEMT</sequence>
<dbReference type="Proteomes" id="UP000314294">
    <property type="component" value="Unassembled WGS sequence"/>
</dbReference>
<feature type="compositionally biased region" description="Basic and acidic residues" evidence="1">
    <location>
        <begin position="80"/>
        <end position="89"/>
    </location>
</feature>
<keyword evidence="3" id="KW-1185">Reference proteome</keyword>
<proteinExistence type="predicted"/>
<reference evidence="2 3" key="1">
    <citation type="submission" date="2019-03" db="EMBL/GenBank/DDBJ databases">
        <title>First draft genome of Liparis tanakae, snailfish: a comprehensive survey of snailfish specific genes.</title>
        <authorList>
            <person name="Kim W."/>
            <person name="Song I."/>
            <person name="Jeong J.-H."/>
            <person name="Kim D."/>
            <person name="Kim S."/>
            <person name="Ryu S."/>
            <person name="Song J.Y."/>
            <person name="Lee S.K."/>
        </authorList>
    </citation>
    <scope>NUCLEOTIDE SEQUENCE [LARGE SCALE GENOMIC DNA]</scope>
    <source>
        <tissue evidence="2">Muscle</tissue>
    </source>
</reference>
<name>A0A4Z2I4I1_9TELE</name>
<evidence type="ECO:0000256" key="1">
    <source>
        <dbReference type="SAM" id="MobiDB-lite"/>
    </source>
</evidence>